<dbReference type="InterPro" id="IPR052944">
    <property type="entry name" value="Sporulation_related"/>
</dbReference>
<name>A0ABV8H0G4_9BACI</name>
<evidence type="ECO:0000313" key="3">
    <source>
        <dbReference type="Proteomes" id="UP001595772"/>
    </source>
</evidence>
<comment type="caution">
    <text evidence="2">The sequence shown here is derived from an EMBL/GenBank/DDBJ whole genome shotgun (WGS) entry which is preliminary data.</text>
</comment>
<keyword evidence="1" id="KW-0732">Signal</keyword>
<feature type="chain" id="PRO_5045534503" evidence="1">
    <location>
        <begin position="22"/>
        <end position="343"/>
    </location>
</feature>
<feature type="signal peptide" evidence="1">
    <location>
        <begin position="1"/>
        <end position="21"/>
    </location>
</feature>
<evidence type="ECO:0000313" key="2">
    <source>
        <dbReference type="EMBL" id="MFC4025328.1"/>
    </source>
</evidence>
<dbReference type="PANTHER" id="PTHR37507:SF2">
    <property type="entry name" value="SPORULATION PROTEIN YDCC"/>
    <property type="match status" value="1"/>
</dbReference>
<keyword evidence="3" id="KW-1185">Reference proteome</keyword>
<dbReference type="PROSITE" id="PS51257">
    <property type="entry name" value="PROKAR_LIPOPROTEIN"/>
    <property type="match status" value="1"/>
</dbReference>
<dbReference type="SUPFAM" id="SSF89392">
    <property type="entry name" value="Prokaryotic lipoproteins and lipoprotein localization factors"/>
    <property type="match status" value="1"/>
</dbReference>
<accession>A0ABV8H0G4</accession>
<evidence type="ECO:0000256" key="1">
    <source>
        <dbReference type="SAM" id="SignalP"/>
    </source>
</evidence>
<proteinExistence type="predicted"/>
<dbReference type="EMBL" id="JBHSAO010000012">
    <property type="protein sequence ID" value="MFC4025328.1"/>
    <property type="molecule type" value="Genomic_DNA"/>
</dbReference>
<dbReference type="InterPro" id="IPR029046">
    <property type="entry name" value="LolA/LolB/LppX"/>
</dbReference>
<keyword evidence="2" id="KW-0449">Lipoprotein</keyword>
<sequence length="343" mass="38965">MKKIYAYRVAFILALLVLLLAACGEKSQEDVLAKLEKNMEEMTGYKAKAEMAMNTGQEEQKFNIEIWHQKEDFYRVALENSLDQKESQIILKNEDGVFVLTPALDKSFKFQTEWPENSSQPYLYQSLVNDVFKDTEAAFETTENHYIFKTKTNYQSNNNLPSQEVYFDKDTYTPAMVKVLDKDQNALVEVNFSNFEMDPSFNEDDFTMEKNMTSSDSADEETAGQVQETASEDLTVLYPLFTAGSENMEKKEVELENGSRVILTFEGDKNFTLIEEINHTAPVLSSPQEVNGEIVNLGNTIAALSDNTLQWSYNGTDFTLASDELTREEMIQVAQSVQGQVAK</sequence>
<dbReference type="RefSeq" id="WP_379497825.1">
    <property type="nucleotide sequence ID" value="NZ_JBHSAO010000012.1"/>
</dbReference>
<reference evidence="3" key="1">
    <citation type="journal article" date="2019" name="Int. J. Syst. Evol. Microbiol.">
        <title>The Global Catalogue of Microorganisms (GCM) 10K type strain sequencing project: providing services to taxonomists for standard genome sequencing and annotation.</title>
        <authorList>
            <consortium name="The Broad Institute Genomics Platform"/>
            <consortium name="The Broad Institute Genome Sequencing Center for Infectious Disease"/>
            <person name="Wu L."/>
            <person name="Ma J."/>
        </authorList>
    </citation>
    <scope>NUCLEOTIDE SEQUENCE [LARGE SCALE GENOMIC DNA]</scope>
    <source>
        <strain evidence="3">IBRC-M 10703</strain>
    </source>
</reference>
<dbReference type="PANTHER" id="PTHR37507">
    <property type="entry name" value="SPORULATION PROTEIN YDCC"/>
    <property type="match status" value="1"/>
</dbReference>
<organism evidence="2 3">
    <name type="scientific">Oceanobacillus longus</name>
    <dbReference type="NCBI Taxonomy" id="930120"/>
    <lineage>
        <taxon>Bacteria</taxon>
        <taxon>Bacillati</taxon>
        <taxon>Bacillota</taxon>
        <taxon>Bacilli</taxon>
        <taxon>Bacillales</taxon>
        <taxon>Bacillaceae</taxon>
        <taxon>Oceanobacillus</taxon>
    </lineage>
</organism>
<dbReference type="Gene3D" id="2.50.20.10">
    <property type="entry name" value="Lipoprotein localisation LolA/LolB/LppX"/>
    <property type="match status" value="1"/>
</dbReference>
<protein>
    <submittedName>
        <fullName evidence="2">Outer membrane lipoprotein carrier protein LolA</fullName>
    </submittedName>
</protein>
<gene>
    <name evidence="2" type="ORF">ACFOUV_16195</name>
</gene>
<dbReference type="Proteomes" id="UP001595772">
    <property type="component" value="Unassembled WGS sequence"/>
</dbReference>